<organism evidence="2 3">
    <name type="scientific">Bacillus changyiensis</name>
    <dbReference type="NCBI Taxonomy" id="3004103"/>
    <lineage>
        <taxon>Bacteria</taxon>
        <taxon>Bacillati</taxon>
        <taxon>Bacillota</taxon>
        <taxon>Bacilli</taxon>
        <taxon>Bacillales</taxon>
        <taxon>Bacillaceae</taxon>
        <taxon>Bacillus</taxon>
    </lineage>
</organism>
<gene>
    <name evidence="2" type="ORF">PJ311_03700</name>
</gene>
<dbReference type="Proteomes" id="UP001211894">
    <property type="component" value="Unassembled WGS sequence"/>
</dbReference>
<dbReference type="PANTHER" id="PTHR33594">
    <property type="entry name" value="SUPERFAMILY HYDROLASE, PUTATIVE (AFU_ORTHOLOGUE AFUA_1G03035)-RELATED"/>
    <property type="match status" value="1"/>
</dbReference>
<sequence length="214" mass="24954">MNQQKERQLNQISKWVREKLIDEETGHDWLHITRVRSLSIEIAKKEGADLFMTEAAALTHDMIDEKLSEKHRVSVDELNKRFSEWKIEKNEADKILGIITKISFRNRDKYKDAKLSKEGMVVQDADRLDAIGAIGIARTFMYAGSKGHLLYHEGEFENIPSAVGHFDEKLLHLIDLMNTKTGRKLAKRRHDLMVAFLKELKKRVLMHRPNRIVR</sequence>
<dbReference type="EMBL" id="JAQKAB010000002">
    <property type="protein sequence ID" value="MDA7025717.1"/>
    <property type="molecule type" value="Genomic_DNA"/>
</dbReference>
<dbReference type="InterPro" id="IPR006674">
    <property type="entry name" value="HD_domain"/>
</dbReference>
<reference evidence="2 3" key="1">
    <citation type="submission" date="2023-01" db="EMBL/GenBank/DDBJ databases">
        <title>Bacillus changyiensis sp. nov., isolated from a coastal deposit.</title>
        <authorList>
            <person name="Xiao G."/>
            <person name="Lai Q."/>
            <person name="Hu Z."/>
            <person name="Shao Z."/>
        </authorList>
    </citation>
    <scope>NUCLEOTIDE SEQUENCE [LARGE SCALE GENOMIC DNA]</scope>
    <source>
        <strain evidence="2 3">CLL-7-23</strain>
    </source>
</reference>
<dbReference type="Pfam" id="PF01966">
    <property type="entry name" value="HD"/>
    <property type="match status" value="1"/>
</dbReference>
<dbReference type="CDD" id="cd00077">
    <property type="entry name" value="HDc"/>
    <property type="match status" value="1"/>
</dbReference>
<accession>A0ABT4X2U0</accession>
<feature type="domain" description="HD/PDEase" evidence="1">
    <location>
        <begin position="24"/>
        <end position="140"/>
    </location>
</feature>
<protein>
    <submittedName>
        <fullName evidence="2">HD domain-containing protein</fullName>
    </submittedName>
</protein>
<evidence type="ECO:0000313" key="2">
    <source>
        <dbReference type="EMBL" id="MDA7025717.1"/>
    </source>
</evidence>
<dbReference type="PANTHER" id="PTHR33594:SF1">
    <property type="entry name" value="HD_PDEASE DOMAIN-CONTAINING PROTEIN"/>
    <property type="match status" value="1"/>
</dbReference>
<dbReference type="InterPro" id="IPR003607">
    <property type="entry name" value="HD/PDEase_dom"/>
</dbReference>
<comment type="caution">
    <text evidence="2">The sequence shown here is derived from an EMBL/GenBank/DDBJ whole genome shotgun (WGS) entry which is preliminary data.</text>
</comment>
<dbReference type="SMART" id="SM00471">
    <property type="entry name" value="HDc"/>
    <property type="match status" value="1"/>
</dbReference>
<evidence type="ECO:0000259" key="1">
    <source>
        <dbReference type="SMART" id="SM00471"/>
    </source>
</evidence>
<evidence type="ECO:0000313" key="3">
    <source>
        <dbReference type="Proteomes" id="UP001211894"/>
    </source>
</evidence>
<dbReference type="SUPFAM" id="SSF109604">
    <property type="entry name" value="HD-domain/PDEase-like"/>
    <property type="match status" value="1"/>
</dbReference>
<name>A0ABT4X2U0_9BACI</name>
<dbReference type="Gene3D" id="1.10.472.50">
    <property type="entry name" value="HD-domain/PDEase-like"/>
    <property type="match status" value="1"/>
</dbReference>
<dbReference type="Gene3D" id="1.20.58.1910">
    <property type="match status" value="1"/>
</dbReference>
<proteinExistence type="predicted"/>
<keyword evidence="3" id="KW-1185">Reference proteome</keyword>
<dbReference type="RefSeq" id="WP_271339568.1">
    <property type="nucleotide sequence ID" value="NZ_JAQKAB010000002.1"/>
</dbReference>